<dbReference type="GO" id="GO:0046677">
    <property type="term" value="P:response to antibiotic"/>
    <property type="evidence" value="ECO:0007669"/>
    <property type="project" value="InterPro"/>
</dbReference>
<gene>
    <name evidence="2" type="ORF">SAMN05421852_1236</name>
</gene>
<sequence>MSLQKLEEKIGQLLEAFSGKAGVAVETEEGWIGFHENEPFLAASLIKVPIMIETYRQVQEGRLSLSQLYQIPEKKRVGGSGVLSSLREQVYVSLQDLISLMIMVSDNTATNLLIEQVGFDAVNQLASKLKCDQTLLGRKLMDYAAKRRGLENFTSAGDMVRFFKEIMEGSLLNETYKNCALDVLKKQQFQAKLPGKILDHLEGHDFIAHKTGEMRDYEHDAGILSVNGKIAYVAVLTSHGTDAFSRRNLIADVGKALFDYLRE</sequence>
<dbReference type="PANTHER" id="PTHR35333">
    <property type="entry name" value="BETA-LACTAMASE"/>
    <property type="match status" value="1"/>
</dbReference>
<dbReference type="AlphaFoldDB" id="A0A1I3UDI7"/>
<dbReference type="PANTHER" id="PTHR35333:SF3">
    <property type="entry name" value="BETA-LACTAMASE-TYPE TRANSPEPTIDASE FOLD CONTAINING PROTEIN"/>
    <property type="match status" value="1"/>
</dbReference>
<dbReference type="GO" id="GO:0030655">
    <property type="term" value="P:beta-lactam antibiotic catabolic process"/>
    <property type="evidence" value="ECO:0007669"/>
    <property type="project" value="InterPro"/>
</dbReference>
<evidence type="ECO:0000313" key="3">
    <source>
        <dbReference type="Proteomes" id="UP000199545"/>
    </source>
</evidence>
<protein>
    <submittedName>
        <fullName evidence="2">Beta-lactamase class A</fullName>
    </submittedName>
</protein>
<dbReference type="STRING" id="46223.SAMN05421852_1236"/>
<evidence type="ECO:0000313" key="2">
    <source>
        <dbReference type="EMBL" id="SFJ79936.1"/>
    </source>
</evidence>
<dbReference type="EMBL" id="FORR01000023">
    <property type="protein sequence ID" value="SFJ79936.1"/>
    <property type="molecule type" value="Genomic_DNA"/>
</dbReference>
<dbReference type="Gene3D" id="3.40.710.10">
    <property type="entry name" value="DD-peptidase/beta-lactamase superfamily"/>
    <property type="match status" value="1"/>
</dbReference>
<dbReference type="Proteomes" id="UP000199545">
    <property type="component" value="Unassembled WGS sequence"/>
</dbReference>
<proteinExistence type="predicted"/>
<dbReference type="SUPFAM" id="SSF56601">
    <property type="entry name" value="beta-lactamase/transpeptidase-like"/>
    <property type="match status" value="1"/>
</dbReference>
<dbReference type="Pfam" id="PF13354">
    <property type="entry name" value="Beta-lactamase2"/>
    <property type="match status" value="1"/>
</dbReference>
<dbReference type="InterPro" id="IPR045155">
    <property type="entry name" value="Beta-lactam_cat"/>
</dbReference>
<organism evidence="2 3">
    <name type="scientific">Thermoflavimicrobium dichotomicum</name>
    <dbReference type="NCBI Taxonomy" id="46223"/>
    <lineage>
        <taxon>Bacteria</taxon>
        <taxon>Bacillati</taxon>
        <taxon>Bacillota</taxon>
        <taxon>Bacilli</taxon>
        <taxon>Bacillales</taxon>
        <taxon>Thermoactinomycetaceae</taxon>
        <taxon>Thermoflavimicrobium</taxon>
    </lineage>
</organism>
<reference evidence="2 3" key="1">
    <citation type="submission" date="2016-10" db="EMBL/GenBank/DDBJ databases">
        <authorList>
            <person name="de Groot N.N."/>
        </authorList>
    </citation>
    <scope>NUCLEOTIDE SEQUENCE [LARGE SCALE GENOMIC DNA]</scope>
    <source>
        <strain evidence="2 3">DSM 44778</strain>
    </source>
</reference>
<feature type="domain" description="Beta-lactamase class A catalytic" evidence="1">
    <location>
        <begin position="29"/>
        <end position="237"/>
    </location>
</feature>
<keyword evidence="3" id="KW-1185">Reference proteome</keyword>
<dbReference type="OrthoDB" id="9775096at2"/>
<name>A0A1I3UDI7_9BACL</name>
<dbReference type="InterPro" id="IPR012338">
    <property type="entry name" value="Beta-lactam/transpept-like"/>
</dbReference>
<evidence type="ECO:0000259" key="1">
    <source>
        <dbReference type="Pfam" id="PF13354"/>
    </source>
</evidence>
<dbReference type="RefSeq" id="WP_093231436.1">
    <property type="nucleotide sequence ID" value="NZ_FORR01000023.1"/>
</dbReference>
<dbReference type="GO" id="GO:0008800">
    <property type="term" value="F:beta-lactamase activity"/>
    <property type="evidence" value="ECO:0007669"/>
    <property type="project" value="InterPro"/>
</dbReference>
<dbReference type="InterPro" id="IPR000871">
    <property type="entry name" value="Beta-lactam_class-A"/>
</dbReference>
<accession>A0A1I3UDI7</accession>